<reference evidence="2" key="1">
    <citation type="journal article" date="2020" name="G3 (Bethesda)">
        <title>High-Quality Assemblies for Three Invasive Social Wasps from the &lt;i&gt;Vespula&lt;/i&gt; Genus.</title>
        <authorList>
            <person name="Harrop T.W.R."/>
            <person name="Guhlin J."/>
            <person name="McLaughlin G.M."/>
            <person name="Permina E."/>
            <person name="Stockwell P."/>
            <person name="Gilligan J."/>
            <person name="Le Lec M.F."/>
            <person name="Gruber M.A.M."/>
            <person name="Quinn O."/>
            <person name="Lovegrove M."/>
            <person name="Duncan E.J."/>
            <person name="Remnant E.J."/>
            <person name="Van Eeckhoven J."/>
            <person name="Graham B."/>
            <person name="Knapp R.A."/>
            <person name="Langford K.W."/>
            <person name="Kronenberg Z."/>
            <person name="Press M.O."/>
            <person name="Eacker S.M."/>
            <person name="Wilson-Rankin E.E."/>
            <person name="Purcell J."/>
            <person name="Lester P.J."/>
            <person name="Dearden P.K."/>
        </authorList>
    </citation>
    <scope>NUCLEOTIDE SEQUENCE</scope>
    <source>
        <strain evidence="2">Linc-1</strain>
    </source>
</reference>
<proteinExistence type="predicted"/>
<gene>
    <name evidence="2" type="ORF">HZH68_016225</name>
</gene>
<protein>
    <submittedName>
        <fullName evidence="2">Uncharacterized protein</fullName>
    </submittedName>
</protein>
<feature type="signal peptide" evidence="1">
    <location>
        <begin position="1"/>
        <end position="16"/>
    </location>
</feature>
<feature type="chain" id="PRO_5032494024" evidence="1">
    <location>
        <begin position="17"/>
        <end position="131"/>
    </location>
</feature>
<organism evidence="2 3">
    <name type="scientific">Vespula germanica</name>
    <name type="common">German yellow jacket</name>
    <name type="synonym">Paravespula germanica</name>
    <dbReference type="NCBI Taxonomy" id="30212"/>
    <lineage>
        <taxon>Eukaryota</taxon>
        <taxon>Metazoa</taxon>
        <taxon>Ecdysozoa</taxon>
        <taxon>Arthropoda</taxon>
        <taxon>Hexapoda</taxon>
        <taxon>Insecta</taxon>
        <taxon>Pterygota</taxon>
        <taxon>Neoptera</taxon>
        <taxon>Endopterygota</taxon>
        <taxon>Hymenoptera</taxon>
        <taxon>Apocrita</taxon>
        <taxon>Aculeata</taxon>
        <taxon>Vespoidea</taxon>
        <taxon>Vespidae</taxon>
        <taxon>Vespinae</taxon>
        <taxon>Vespula</taxon>
    </lineage>
</organism>
<comment type="caution">
    <text evidence="2">The sequence shown here is derived from an EMBL/GenBank/DDBJ whole genome shotgun (WGS) entry which is preliminary data.</text>
</comment>
<name>A0A834MPU7_VESGE</name>
<dbReference type="EMBL" id="JACSDZ010000023">
    <property type="protein sequence ID" value="KAF7380360.1"/>
    <property type="molecule type" value="Genomic_DNA"/>
</dbReference>
<keyword evidence="1" id="KW-0732">Signal</keyword>
<sequence>MFLFPYLVGGWTLILSMWEESIVEILLSSQKVIKIQITVDFAPSQYFKAIGTAFAYASSSVSLEEFTILSLDKNHDRPSIVHLNCAVIKGPKTQQIFEAWFGGRGYYVQSRSINTTYYTIERAEMSWFVRK</sequence>
<evidence type="ECO:0000313" key="3">
    <source>
        <dbReference type="Proteomes" id="UP000617340"/>
    </source>
</evidence>
<evidence type="ECO:0000313" key="2">
    <source>
        <dbReference type="EMBL" id="KAF7380360.1"/>
    </source>
</evidence>
<dbReference type="Proteomes" id="UP000617340">
    <property type="component" value="Unassembled WGS sequence"/>
</dbReference>
<accession>A0A834MPU7</accession>
<evidence type="ECO:0000256" key="1">
    <source>
        <dbReference type="SAM" id="SignalP"/>
    </source>
</evidence>
<dbReference type="AlphaFoldDB" id="A0A834MPU7"/>
<keyword evidence="3" id="KW-1185">Reference proteome</keyword>